<dbReference type="EMBL" id="JARBHB010000005">
    <property type="protein sequence ID" value="KAJ8884315.1"/>
    <property type="molecule type" value="Genomic_DNA"/>
</dbReference>
<dbReference type="Gene3D" id="3.30.420.10">
    <property type="entry name" value="Ribonuclease H-like superfamily/Ribonuclease H"/>
    <property type="match status" value="1"/>
</dbReference>
<dbReference type="Proteomes" id="UP001159363">
    <property type="component" value="Chromosome 4"/>
</dbReference>
<reference evidence="2 3" key="1">
    <citation type="submission" date="2023-02" db="EMBL/GenBank/DDBJ databases">
        <title>LHISI_Scaffold_Assembly.</title>
        <authorList>
            <person name="Stuart O.P."/>
            <person name="Cleave R."/>
            <person name="Magrath M.J.L."/>
            <person name="Mikheyev A.S."/>
        </authorList>
    </citation>
    <scope>NUCLEOTIDE SEQUENCE [LARGE SCALE GENOMIC DNA]</scope>
    <source>
        <strain evidence="2">Daus_M_001</strain>
        <tissue evidence="2">Leg muscle</tissue>
    </source>
</reference>
<keyword evidence="3" id="KW-1185">Reference proteome</keyword>
<gene>
    <name evidence="2" type="ORF">PR048_016172</name>
</gene>
<sequence>MQRPTKEILVLYGTSRILELDSNETRSTLNEDKVILENAAGFCCCSVCASDDGADFVVGNYMQKGSRKDRSNYEWTVSSEESAVCSGTDHSGQRDAENFTNQISYKAVYRLFTVNQNEQYLYRDEANCAHFRTFGRGPLVASKSHSRGQGPVIDTLEFSLGKWKVQAVSYIEENDVGVGGVNVARLSENCKMKLHAQSSIGCAIVDKPGIRSRDTSLLIDRMANPAGWDAQGRKRIPSPYCVSLCASPNSCGAQTRRADWRLYTWKSTVSLGFVSPLAATGTPMLLLLFLDLPRLQSLFAFVDAPLATRFIHLPAAVLRRHFTAALSTLESISADISGIVPTVGKTSYGAKGPGFDSSDKARICVLSFSIDCKSPDYCAVLAFWVYHESSRGGTAGRALASNQADFLEDLSFPVPLHSGAAPRPPRFTLIGSPDLVNIRPNLFTPSLHCSAKAESGVVVAKLVLFPVLIAAIKERNEHCNTRTWDVLCGELDETCTGPKPTNYRLARYCHDDIAAAAVVPRGGPLLRPEACVVLLPDRYRPGRATPSTCKAELPCERPAEVPCHLYLAKISRIQFWTDYTSNADLPWRSRLVQEALGSNPGTVESSLQVVQNTRFSCPYLYQQVSSSTPLLHCATGLLAGIRQNDCLEQRGKNRRNLPLLVSFSMSWWKCSCPPLHVTSGYSTWQIDETDLSDRLTSQHAPTDKHLTIKDAGSVATSDQIQVTASPVNRCEINEFTVILILLIQRINQGKYVGFNVSSTLRSLEREQVVQEAGTLKQPAIASGSSDCGILSLVQLAAPYQLPRGPDLNPIDLYLRGHLKALVYATKVDDLETLRNRIVARLFENRRSEIFSTFYNYVSRFPVYHRWSPTYKRGKKNEKQDGIQNTGKSDKLIATYTPIIANYGLESSQCCAFSFSSTRRYFVCVRRLAETPSPCSGNDYTTLQARRAPIATQEEANKARTSEVSQHPLVVDLLLSRCRLSSLEFEVGQRRQHSAPPVTRSVVKDKDGRHSGHLKCSPYQPLVRVGDEVLKRGRGEKTVDNERCSDQTLPTQGVSSAPINYREAPREIRMSGAITVVVTRWTRIREDMGWVPGPVILISVFHGFPKSLQAMAHSFPNPSSLCYLHRLERPRCRRHVKPNYITTILIPAGTLFCGIQPAVNFSRPVKDGGRGCTSPAKSVPWLSLSSATSSRYFKFAEYKIFRAEITQKLQSKPESSTSRRGNKRKAKLTGSTYMHRLSPFLFEKRGTYKGYIVTSYKSAIAPKRRALNWRAVFS</sequence>
<organism evidence="2 3">
    <name type="scientific">Dryococelus australis</name>
    <dbReference type="NCBI Taxonomy" id="614101"/>
    <lineage>
        <taxon>Eukaryota</taxon>
        <taxon>Metazoa</taxon>
        <taxon>Ecdysozoa</taxon>
        <taxon>Arthropoda</taxon>
        <taxon>Hexapoda</taxon>
        <taxon>Insecta</taxon>
        <taxon>Pterygota</taxon>
        <taxon>Neoptera</taxon>
        <taxon>Polyneoptera</taxon>
        <taxon>Phasmatodea</taxon>
        <taxon>Verophasmatodea</taxon>
        <taxon>Anareolatae</taxon>
        <taxon>Phasmatidae</taxon>
        <taxon>Eurycanthinae</taxon>
        <taxon>Dryococelus</taxon>
    </lineage>
</organism>
<evidence type="ECO:0000256" key="1">
    <source>
        <dbReference type="SAM" id="MobiDB-lite"/>
    </source>
</evidence>
<name>A0ABQ9HJ54_9NEOP</name>
<evidence type="ECO:0000313" key="2">
    <source>
        <dbReference type="EMBL" id="KAJ8884315.1"/>
    </source>
</evidence>
<dbReference type="InterPro" id="IPR036397">
    <property type="entry name" value="RNaseH_sf"/>
</dbReference>
<accession>A0ABQ9HJ54</accession>
<evidence type="ECO:0000313" key="3">
    <source>
        <dbReference type="Proteomes" id="UP001159363"/>
    </source>
</evidence>
<comment type="caution">
    <text evidence="2">The sequence shown here is derived from an EMBL/GenBank/DDBJ whole genome shotgun (WGS) entry which is preliminary data.</text>
</comment>
<protein>
    <submittedName>
        <fullName evidence="2">Uncharacterized protein</fullName>
    </submittedName>
</protein>
<feature type="region of interest" description="Disordered" evidence="1">
    <location>
        <begin position="990"/>
        <end position="1010"/>
    </location>
</feature>
<proteinExistence type="predicted"/>